<organism evidence="1 2">
    <name type="scientific">Neotamlana nanhaiensis</name>
    <dbReference type="NCBI Taxonomy" id="1382798"/>
    <lineage>
        <taxon>Bacteria</taxon>
        <taxon>Pseudomonadati</taxon>
        <taxon>Bacteroidota</taxon>
        <taxon>Flavobacteriia</taxon>
        <taxon>Flavobacteriales</taxon>
        <taxon>Flavobacteriaceae</taxon>
        <taxon>Neotamlana</taxon>
    </lineage>
</organism>
<keyword evidence="2" id="KW-1185">Reference proteome</keyword>
<dbReference type="PATRIC" id="fig|1382798.3.peg.2049"/>
<evidence type="ECO:0000313" key="1">
    <source>
        <dbReference type="EMBL" id="KJD33976.1"/>
    </source>
</evidence>
<dbReference type="RefSeq" id="WP_044625467.1">
    <property type="nucleotide sequence ID" value="NZ_JTDV01000002.1"/>
</dbReference>
<gene>
    <name evidence="1" type="ORF">PK35_04365</name>
</gene>
<accession>A0A0D7W4F1</accession>
<reference evidence="1 2" key="1">
    <citation type="journal article" date="2015" name="Antonie Van Leeuwenhoek">
        <title>Tamlana nanhaiensis sp. nov., isolated from surface seawater collected from the South China Sea.</title>
        <authorList>
            <person name="Liu X."/>
            <person name="Lai Q."/>
            <person name="Du Y."/>
            <person name="Li G."/>
            <person name="Sun F."/>
            <person name="Shao Z."/>
        </authorList>
    </citation>
    <scope>NUCLEOTIDE SEQUENCE [LARGE SCALE GENOMIC DNA]</scope>
    <source>
        <strain evidence="1 2">FHC16</strain>
    </source>
</reference>
<evidence type="ECO:0000313" key="2">
    <source>
        <dbReference type="Proteomes" id="UP000032361"/>
    </source>
</evidence>
<proteinExistence type="predicted"/>
<dbReference type="OrthoDB" id="1448900at2"/>
<name>A0A0D7W4F1_9FLAO</name>
<protein>
    <submittedName>
        <fullName evidence="1">Uncharacterized protein</fullName>
    </submittedName>
</protein>
<dbReference type="AlphaFoldDB" id="A0A0D7W4F1"/>
<dbReference type="STRING" id="1382798.PK35_04365"/>
<sequence>MKIEDLPFKLGMHFENWEFELEHEDSSETYDMFRYVKGDIKEVLDFEVADIFLYFNLDVLFQVGVYLEKGNLVFKEFQKISNGVFIRGVIEQLSGFIEITYCINGIWREL</sequence>
<dbReference type="Proteomes" id="UP000032361">
    <property type="component" value="Unassembled WGS sequence"/>
</dbReference>
<dbReference type="EMBL" id="JTDV01000002">
    <property type="protein sequence ID" value="KJD33976.1"/>
    <property type="molecule type" value="Genomic_DNA"/>
</dbReference>
<comment type="caution">
    <text evidence="1">The sequence shown here is derived from an EMBL/GenBank/DDBJ whole genome shotgun (WGS) entry which is preliminary data.</text>
</comment>